<reference evidence="5 6" key="1">
    <citation type="submission" date="2015-09" db="EMBL/GenBank/DDBJ databases">
        <title>Host preference determinants of Valsa canker pathogens revealed by comparative genomics.</title>
        <authorList>
            <person name="Yin Z."/>
            <person name="Huang L."/>
        </authorList>
    </citation>
    <scope>NUCLEOTIDE SEQUENCE [LARGE SCALE GENOMIC DNA]</scope>
    <source>
        <strain evidence="5 6">SXYLt</strain>
    </source>
</reference>
<dbReference type="PANTHER" id="PTHR31896">
    <property type="entry name" value="FAMILY REGULATORY PROTEIN, PUTATIVE (AFU_ORTHOLOGUE AFUA_3G14730)-RELATED"/>
    <property type="match status" value="1"/>
</dbReference>
<name>A0A423X816_9PEZI</name>
<organism evidence="5 6">
    <name type="scientific">Cytospora leucostoma</name>
    <dbReference type="NCBI Taxonomy" id="1230097"/>
    <lineage>
        <taxon>Eukaryota</taxon>
        <taxon>Fungi</taxon>
        <taxon>Dikarya</taxon>
        <taxon>Ascomycota</taxon>
        <taxon>Pezizomycotina</taxon>
        <taxon>Sordariomycetes</taxon>
        <taxon>Sordariomycetidae</taxon>
        <taxon>Diaporthales</taxon>
        <taxon>Cytosporaceae</taxon>
        <taxon>Cytospora</taxon>
    </lineage>
</organism>
<dbReference type="InParanoid" id="A0A423X816"/>
<sequence length="500" mass="55269">MAPWVKASTVSSGVDGDDDVYPLHMLDDTKGCREFFLAWTLRFNDVLDAQKLQESLTRLLEIGDWRKLGGRLRINANGRLELHVPKQFTSWRPAVTFSCETSSSHLPIDEHPLAGRLPKAMSQPSLQAGANQFRQFAVKSDVTSTIKDAIANDVPQLSLHITSFSDATLVGISFPHTLMDALGFEALLRSWSLVLAGHADEVPPILGASNDILWETAAGSGGTKVEEDFILGRNLIRGAAATKFLLRFSWDAVRNPIIKAQALYLPKAAVDQLRSRAMDNIADAPQGHIHEKAFVSDGDVLTAWMTQIIASSEPHPRPVTILRAVNARFRLASLLQTPNKGVYVQNMVLASFTSLPPKIVRGPLGMIALESRRQLSEQTQKPQMIMLLQRLRQKLEKGREPNILSGDPDALPIVSNDLTKANVIGITNFKDAVVRQGDVTKSRINPLGTMVYHHMQSLSRPSWKGHWFVILGKDHQGGTWIMVALTRKSAIKLEEAVKNM</sequence>
<keyword evidence="3" id="KW-0808">Transferase</keyword>
<dbReference type="InterPro" id="IPR023213">
    <property type="entry name" value="CAT-like_dom_sf"/>
</dbReference>
<dbReference type="STRING" id="1230097.A0A423X816"/>
<evidence type="ECO:0000256" key="3">
    <source>
        <dbReference type="ARBA" id="ARBA00022679"/>
    </source>
</evidence>
<dbReference type="EMBL" id="LKEB01000024">
    <property type="protein sequence ID" value="ROW11941.1"/>
    <property type="molecule type" value="Genomic_DNA"/>
</dbReference>
<evidence type="ECO:0000256" key="1">
    <source>
        <dbReference type="ARBA" id="ARBA00005179"/>
    </source>
</evidence>
<accession>A0A423X816</accession>
<evidence type="ECO:0000313" key="5">
    <source>
        <dbReference type="EMBL" id="ROW11941.1"/>
    </source>
</evidence>
<dbReference type="Proteomes" id="UP000285146">
    <property type="component" value="Unassembled WGS sequence"/>
</dbReference>
<keyword evidence="4" id="KW-0012">Acyltransferase</keyword>
<dbReference type="PANTHER" id="PTHR31896:SF69">
    <property type="entry name" value="FAMILY REGULATORY PROTEIN, PUTATIVE (AFU_ORTHOLOGUE AFUA_3G14730)-RELATED"/>
    <property type="match status" value="1"/>
</dbReference>
<comment type="similarity">
    <text evidence="2">Belongs to the plant acyltransferase family.</text>
</comment>
<gene>
    <name evidence="5" type="ORF">VPNG_05271</name>
</gene>
<evidence type="ECO:0000313" key="6">
    <source>
        <dbReference type="Proteomes" id="UP000285146"/>
    </source>
</evidence>
<evidence type="ECO:0000256" key="2">
    <source>
        <dbReference type="ARBA" id="ARBA00009861"/>
    </source>
</evidence>
<protein>
    <submittedName>
        <fullName evidence="5">Uncharacterized protein</fullName>
    </submittedName>
</protein>
<dbReference type="GO" id="GO:0016746">
    <property type="term" value="F:acyltransferase activity"/>
    <property type="evidence" value="ECO:0007669"/>
    <property type="project" value="UniProtKB-KW"/>
</dbReference>
<dbReference type="Gene3D" id="3.30.559.10">
    <property type="entry name" value="Chloramphenicol acetyltransferase-like domain"/>
    <property type="match status" value="2"/>
</dbReference>
<keyword evidence="6" id="KW-1185">Reference proteome</keyword>
<proteinExistence type="inferred from homology"/>
<dbReference type="OrthoDB" id="21502at2759"/>
<dbReference type="InterPro" id="IPR051283">
    <property type="entry name" value="Sec_Metabolite_Acyltrans"/>
</dbReference>
<comment type="caution">
    <text evidence="5">The sequence shown here is derived from an EMBL/GenBank/DDBJ whole genome shotgun (WGS) entry which is preliminary data.</text>
</comment>
<dbReference type="Pfam" id="PF02458">
    <property type="entry name" value="Transferase"/>
    <property type="match status" value="1"/>
</dbReference>
<dbReference type="AlphaFoldDB" id="A0A423X816"/>
<comment type="pathway">
    <text evidence="1">Secondary metabolite biosynthesis.</text>
</comment>
<evidence type="ECO:0000256" key="4">
    <source>
        <dbReference type="ARBA" id="ARBA00023315"/>
    </source>
</evidence>